<name>X1CLK4_9ZZZZ</name>
<comment type="caution">
    <text evidence="1">The sequence shown here is derived from an EMBL/GenBank/DDBJ whole genome shotgun (WGS) entry which is preliminary data.</text>
</comment>
<dbReference type="AlphaFoldDB" id="X1CLK4"/>
<protein>
    <submittedName>
        <fullName evidence="1">Uncharacterized protein</fullName>
    </submittedName>
</protein>
<gene>
    <name evidence="1" type="ORF">S01H4_57704</name>
</gene>
<sequence>MRVPKLPRKRVFVDEKGRIDCGLEAYTEKDLNLFAKNKNGKYGRINHCKKCHNERQKKYRDLNLEKAREKERERAKKYRDSHGEEIKERIKKYREVNPIKTTLARVKGRSKIKGLDFEIHEEYLRQLW</sequence>
<accession>X1CLK4</accession>
<evidence type="ECO:0000313" key="1">
    <source>
        <dbReference type="EMBL" id="GAH09291.1"/>
    </source>
</evidence>
<reference evidence="1" key="1">
    <citation type="journal article" date="2014" name="Front. Microbiol.">
        <title>High frequency of phylogenetically diverse reductive dehalogenase-homologous genes in deep subseafloor sedimentary metagenomes.</title>
        <authorList>
            <person name="Kawai M."/>
            <person name="Futagami T."/>
            <person name="Toyoda A."/>
            <person name="Takaki Y."/>
            <person name="Nishi S."/>
            <person name="Hori S."/>
            <person name="Arai W."/>
            <person name="Tsubouchi T."/>
            <person name="Morono Y."/>
            <person name="Uchiyama I."/>
            <person name="Ito T."/>
            <person name="Fujiyama A."/>
            <person name="Inagaki F."/>
            <person name="Takami H."/>
        </authorList>
    </citation>
    <scope>NUCLEOTIDE SEQUENCE</scope>
    <source>
        <strain evidence="1">Expedition CK06-06</strain>
    </source>
</reference>
<organism evidence="1">
    <name type="scientific">marine sediment metagenome</name>
    <dbReference type="NCBI Taxonomy" id="412755"/>
    <lineage>
        <taxon>unclassified sequences</taxon>
        <taxon>metagenomes</taxon>
        <taxon>ecological metagenomes</taxon>
    </lineage>
</organism>
<dbReference type="EMBL" id="BART01033618">
    <property type="protein sequence ID" value="GAH09291.1"/>
    <property type="molecule type" value="Genomic_DNA"/>
</dbReference>
<proteinExistence type="predicted"/>
<feature type="non-terminal residue" evidence="1">
    <location>
        <position position="128"/>
    </location>
</feature>